<reference evidence="8" key="1">
    <citation type="submission" date="2010-03" db="EMBL/GenBank/DDBJ databases">
        <title>Annotation of Blastomyces dermatitidis strain ATCC 18188.</title>
        <authorList>
            <consortium name="The Broad Institute Genome Sequencing Platform"/>
            <consortium name="Broad Institute Genome Sequencing Center for Infectious Disease."/>
            <person name="Cuomo C."/>
            <person name="Klein B."/>
            <person name="Sullivan T."/>
            <person name="Heitman J."/>
            <person name="Young S."/>
            <person name="Zeng Q."/>
            <person name="Gargeya S."/>
            <person name="Alvarado L."/>
            <person name="Berlin A.M."/>
            <person name="Chapman S.B."/>
            <person name="Chen Z."/>
            <person name="Freedman E."/>
            <person name="Gellesch M."/>
            <person name="Goldberg J."/>
            <person name="Griggs A."/>
            <person name="Gujja S."/>
            <person name="Heilman E."/>
            <person name="Heiman D."/>
            <person name="Howarth C."/>
            <person name="Mehta T."/>
            <person name="Neiman D."/>
            <person name="Pearson M."/>
            <person name="Roberts A."/>
            <person name="Saif S."/>
            <person name="Shea T."/>
            <person name="Shenoy N."/>
            <person name="Sisk P."/>
            <person name="Stolte C."/>
            <person name="Sykes S."/>
            <person name="White J."/>
            <person name="Yandava C."/>
            <person name="Haas B."/>
            <person name="Nusbaum C."/>
            <person name="Birren B."/>
        </authorList>
    </citation>
    <scope>NUCLEOTIDE SEQUENCE</scope>
    <source>
        <strain evidence="8">ATCC 18188</strain>
    </source>
</reference>
<evidence type="ECO:0008006" key="9">
    <source>
        <dbReference type="Google" id="ProtNLM"/>
    </source>
</evidence>
<dbReference type="PANTHER" id="PTHR23511:SF34">
    <property type="entry name" value="SYNAPTIC VESICLE GLYCOPROTEIN 2"/>
    <property type="match status" value="1"/>
</dbReference>
<dbReference type="Pfam" id="PF07690">
    <property type="entry name" value="MFS_1"/>
    <property type="match status" value="1"/>
</dbReference>
<evidence type="ECO:0000256" key="7">
    <source>
        <dbReference type="SAM" id="Phobius"/>
    </source>
</evidence>
<dbReference type="OrthoDB" id="433512at2759"/>
<sequence>MIELHLRRHRVFDELDATHFQGLVVFVAGVIFFIDGYDIFGDHNPYAFACLLAWSDALGNRDCYARCLPPPVRTIIGQYALGVLADLYGRRKMYGLELLVIIITTVGVTMALEGASQSMNLAGWLIFWRFLMGIGIGADYPLSAVIVSEFVPTKSRARMIATVFVMQQLSLSPPDRYTMEVLNRPDEALEDLNEMGWKRATRSPHRTRNPEMQTSESRTQGTANNSGNNNHSKAPKITEHRVSGESSRDARNRSILSLNAPTLLSEASSIITVDGPARRSIKNYDNSDIDEEKPSRPNSYKVISEIFNEKPLKFTRDPVLTAILIAIGVSFETVSHHTSVPPISFLYILSQIFFKIGRNFHYLHGPREAFPHPVPLHRPRHLVCSGQDCVCGCAGVRCIRTHWVLPIFGSGAEWLGYVIIIFVPFMLLGVAVTKWLIPETRESDGSNTLLEQLEDVIKMNRQVKFSCASARRGVSGLVLSLLTAFVSSDLEKIFPLDTV</sequence>
<keyword evidence="3 7" id="KW-0812">Transmembrane</keyword>
<keyword evidence="2" id="KW-0813">Transport</keyword>
<dbReference type="InterPro" id="IPR011701">
    <property type="entry name" value="MFS"/>
</dbReference>
<dbReference type="PANTHER" id="PTHR23511">
    <property type="entry name" value="SYNAPTIC VESICLE GLYCOPROTEIN 2"/>
    <property type="match status" value="1"/>
</dbReference>
<feature type="compositionally biased region" description="Polar residues" evidence="6">
    <location>
        <begin position="210"/>
        <end position="232"/>
    </location>
</feature>
<evidence type="ECO:0000256" key="5">
    <source>
        <dbReference type="ARBA" id="ARBA00023136"/>
    </source>
</evidence>
<protein>
    <recommendedName>
        <fullName evidence="9">Major facilitator superfamily (MFS) profile domain-containing protein</fullName>
    </recommendedName>
</protein>
<feature type="transmembrane region" description="Helical" evidence="7">
    <location>
        <begin position="124"/>
        <end position="151"/>
    </location>
</feature>
<name>A0A0J9EMD2_AJEDA</name>
<dbReference type="InterPro" id="IPR005829">
    <property type="entry name" value="Sugar_transporter_CS"/>
</dbReference>
<feature type="transmembrane region" description="Helical" evidence="7">
    <location>
        <begin position="20"/>
        <end position="40"/>
    </location>
</feature>
<evidence type="ECO:0000256" key="1">
    <source>
        <dbReference type="ARBA" id="ARBA00004141"/>
    </source>
</evidence>
<organism evidence="8">
    <name type="scientific">Ajellomyces dermatitidis (strain ATCC 18188 / CBS 674.68)</name>
    <name type="common">Blastomyces dermatitidis</name>
    <dbReference type="NCBI Taxonomy" id="653446"/>
    <lineage>
        <taxon>Eukaryota</taxon>
        <taxon>Fungi</taxon>
        <taxon>Dikarya</taxon>
        <taxon>Ascomycota</taxon>
        <taxon>Pezizomycotina</taxon>
        <taxon>Eurotiomycetes</taxon>
        <taxon>Eurotiomycetidae</taxon>
        <taxon>Onygenales</taxon>
        <taxon>Ajellomycetaceae</taxon>
        <taxon>Blastomyces</taxon>
    </lineage>
</organism>
<evidence type="ECO:0000256" key="3">
    <source>
        <dbReference type="ARBA" id="ARBA00022692"/>
    </source>
</evidence>
<dbReference type="EMBL" id="GG749419">
    <property type="protein sequence ID" value="KMW67237.1"/>
    <property type="molecule type" value="Genomic_DNA"/>
</dbReference>
<dbReference type="GO" id="GO:0016020">
    <property type="term" value="C:membrane"/>
    <property type="evidence" value="ECO:0007669"/>
    <property type="project" value="UniProtKB-SubCell"/>
</dbReference>
<dbReference type="PROSITE" id="PS00217">
    <property type="entry name" value="SUGAR_TRANSPORT_2"/>
    <property type="match status" value="1"/>
</dbReference>
<gene>
    <name evidence="8" type="ORF">BDDG_11997</name>
</gene>
<comment type="subcellular location">
    <subcellularLocation>
        <location evidence="1">Membrane</location>
        <topology evidence="1">Multi-pass membrane protein</topology>
    </subcellularLocation>
</comment>
<evidence type="ECO:0000313" key="8">
    <source>
        <dbReference type="EMBL" id="KMW67237.1"/>
    </source>
</evidence>
<accession>A0A0J9EMD2</accession>
<keyword evidence="4 7" id="KW-1133">Transmembrane helix</keyword>
<evidence type="ECO:0000256" key="2">
    <source>
        <dbReference type="ARBA" id="ARBA00022448"/>
    </source>
</evidence>
<evidence type="ECO:0000256" key="4">
    <source>
        <dbReference type="ARBA" id="ARBA00022989"/>
    </source>
</evidence>
<feature type="compositionally biased region" description="Basic and acidic residues" evidence="6">
    <location>
        <begin position="236"/>
        <end position="250"/>
    </location>
</feature>
<feature type="transmembrane region" description="Helical" evidence="7">
    <location>
        <begin position="94"/>
        <end position="112"/>
    </location>
</feature>
<feature type="region of interest" description="Disordered" evidence="6">
    <location>
        <begin position="197"/>
        <end position="250"/>
    </location>
</feature>
<dbReference type="InterPro" id="IPR036259">
    <property type="entry name" value="MFS_trans_sf"/>
</dbReference>
<dbReference type="Gene3D" id="1.20.1250.20">
    <property type="entry name" value="MFS general substrate transporter like domains"/>
    <property type="match status" value="1"/>
</dbReference>
<evidence type="ECO:0000256" key="6">
    <source>
        <dbReference type="SAM" id="MobiDB-lite"/>
    </source>
</evidence>
<proteinExistence type="predicted"/>
<keyword evidence="5 7" id="KW-0472">Membrane</keyword>
<feature type="transmembrane region" description="Helical" evidence="7">
    <location>
        <begin position="414"/>
        <end position="437"/>
    </location>
</feature>
<dbReference type="Proteomes" id="UP000007802">
    <property type="component" value="Unassembled WGS sequence"/>
</dbReference>
<dbReference type="AlphaFoldDB" id="A0A0J9EMD2"/>
<dbReference type="GO" id="GO:0022857">
    <property type="term" value="F:transmembrane transporter activity"/>
    <property type="evidence" value="ECO:0007669"/>
    <property type="project" value="InterPro"/>
</dbReference>
<dbReference type="SUPFAM" id="SSF103473">
    <property type="entry name" value="MFS general substrate transporter"/>
    <property type="match status" value="1"/>
</dbReference>